<proteinExistence type="predicted"/>
<reference evidence="4 5" key="1">
    <citation type="submission" date="2021-12" db="EMBL/GenBank/DDBJ databases">
        <title>Discovery of the Pendulisporaceae a myxobacterial family with distinct sporulation behavior and unique specialized metabolism.</title>
        <authorList>
            <person name="Garcia R."/>
            <person name="Popoff A."/>
            <person name="Bader C.D."/>
            <person name="Loehr J."/>
            <person name="Walesch S."/>
            <person name="Walt C."/>
            <person name="Boldt J."/>
            <person name="Bunk B."/>
            <person name="Haeckl F.J.F.P.J."/>
            <person name="Gunesch A.P."/>
            <person name="Birkelbach J."/>
            <person name="Nuebel U."/>
            <person name="Pietschmann T."/>
            <person name="Bach T."/>
            <person name="Mueller R."/>
        </authorList>
    </citation>
    <scope>NUCLEOTIDE SEQUENCE [LARGE SCALE GENOMIC DNA]</scope>
    <source>
        <strain evidence="4 5">MSr11954</strain>
    </source>
</reference>
<dbReference type="InterPro" id="IPR015421">
    <property type="entry name" value="PyrdxlP-dep_Trfase_major"/>
</dbReference>
<dbReference type="NCBIfam" id="NF005697">
    <property type="entry name" value="PRK07505.1"/>
    <property type="match status" value="1"/>
</dbReference>
<evidence type="ECO:0000256" key="2">
    <source>
        <dbReference type="ARBA" id="ARBA00022679"/>
    </source>
</evidence>
<evidence type="ECO:0000256" key="1">
    <source>
        <dbReference type="ARBA" id="ARBA00001933"/>
    </source>
</evidence>
<comment type="cofactor">
    <cofactor evidence="1">
        <name>pyridoxal 5'-phosphate</name>
        <dbReference type="ChEBI" id="CHEBI:597326"/>
    </cofactor>
</comment>
<protein>
    <submittedName>
        <fullName evidence="4">Aminotransferase class I/II-fold pyridoxal phosphate-dependent enzyme</fullName>
    </submittedName>
</protein>
<dbReference type="InterPro" id="IPR004839">
    <property type="entry name" value="Aminotransferase_I/II_large"/>
</dbReference>
<name>A0ABZ2M1T9_9BACT</name>
<dbReference type="Gene3D" id="3.90.1150.10">
    <property type="entry name" value="Aspartate Aminotransferase, domain 1"/>
    <property type="match status" value="1"/>
</dbReference>
<dbReference type="EMBL" id="CP089984">
    <property type="protein sequence ID" value="WXB17073.1"/>
    <property type="molecule type" value="Genomic_DNA"/>
</dbReference>
<evidence type="ECO:0000313" key="4">
    <source>
        <dbReference type="EMBL" id="WXB17073.1"/>
    </source>
</evidence>
<dbReference type="RefSeq" id="WP_394826703.1">
    <property type="nucleotide sequence ID" value="NZ_CP089984.1"/>
</dbReference>
<organism evidence="4 5">
    <name type="scientific">Pendulispora albinea</name>
    <dbReference type="NCBI Taxonomy" id="2741071"/>
    <lineage>
        <taxon>Bacteria</taxon>
        <taxon>Pseudomonadati</taxon>
        <taxon>Myxococcota</taxon>
        <taxon>Myxococcia</taxon>
        <taxon>Myxococcales</taxon>
        <taxon>Sorangiineae</taxon>
        <taxon>Pendulisporaceae</taxon>
        <taxon>Pendulispora</taxon>
    </lineage>
</organism>
<keyword evidence="2" id="KW-0808">Transferase</keyword>
<evidence type="ECO:0000313" key="5">
    <source>
        <dbReference type="Proteomes" id="UP001370348"/>
    </source>
</evidence>
<dbReference type="Gene3D" id="3.40.640.10">
    <property type="entry name" value="Type I PLP-dependent aspartate aminotransferase-like (Major domain)"/>
    <property type="match status" value="1"/>
</dbReference>
<dbReference type="InterPro" id="IPR015424">
    <property type="entry name" value="PyrdxlP-dep_Trfase"/>
</dbReference>
<dbReference type="SUPFAM" id="SSF53383">
    <property type="entry name" value="PLP-dependent transferases"/>
    <property type="match status" value="1"/>
</dbReference>
<feature type="domain" description="Aminotransferase class I/classII large" evidence="3">
    <location>
        <begin position="58"/>
        <end position="402"/>
    </location>
</feature>
<dbReference type="GO" id="GO:0008483">
    <property type="term" value="F:transaminase activity"/>
    <property type="evidence" value="ECO:0007669"/>
    <property type="project" value="UniProtKB-KW"/>
</dbReference>
<dbReference type="InterPro" id="IPR050087">
    <property type="entry name" value="AON_synthase_class-II"/>
</dbReference>
<dbReference type="PANTHER" id="PTHR13693">
    <property type="entry name" value="CLASS II AMINOTRANSFERASE/8-AMINO-7-OXONONANOATE SYNTHASE"/>
    <property type="match status" value="1"/>
</dbReference>
<accession>A0ABZ2M1T9</accession>
<sequence>MSAETATASDNIHRFRNNGTAIKDGNQAWNAALEGGLIDIRVDYDANGRLRRLDGHRFVNLCSCSYLGLASHPAILEGAIDALRSQGAMDLPITRIRLRLNLLEEFEDELTKLMGARTVCAVTCSSATAGVLPLVASGHMTEDGRPRVMVFDKFAHFSMNLIKPICADETEVLTARHNDLNFLEDVCKKKERVAYVCDGVYSTGGSAPIKELLTLQDRYGLYLFIDDSHSLSLWGEHGQGYARSQMAEVNPLTTIVASLGKGWGTSGGIIMLGAPQFEAVLARFGGPLAWSQGLNVPSIGASMASLKLHRTPELGRLQRSLRDNILLFDELVTTPERGDGFPLKVIRVGEAEDAVRASAGILERGFYTSAVFFPIVKKGEAGLRIMLRADLTPDDIRAFAAAVHEFVPHRK</sequence>
<dbReference type="Pfam" id="PF00155">
    <property type="entry name" value="Aminotran_1_2"/>
    <property type="match status" value="1"/>
</dbReference>
<evidence type="ECO:0000259" key="3">
    <source>
        <dbReference type="Pfam" id="PF00155"/>
    </source>
</evidence>
<keyword evidence="5" id="KW-1185">Reference proteome</keyword>
<dbReference type="Proteomes" id="UP001370348">
    <property type="component" value="Chromosome"/>
</dbReference>
<gene>
    <name evidence="4" type="ORF">LZC94_07305</name>
</gene>
<dbReference type="InterPro" id="IPR015422">
    <property type="entry name" value="PyrdxlP-dep_Trfase_small"/>
</dbReference>
<keyword evidence="4" id="KW-0032">Aminotransferase</keyword>